<dbReference type="OrthoDB" id="2572814at2"/>
<feature type="transmembrane region" description="Helical" evidence="1">
    <location>
        <begin position="71"/>
        <end position="91"/>
    </location>
</feature>
<feature type="transmembrane region" description="Helical" evidence="1">
    <location>
        <begin position="127"/>
        <end position="147"/>
    </location>
</feature>
<comment type="caution">
    <text evidence="2">The sequence shown here is derived from an EMBL/GenBank/DDBJ whole genome shotgun (WGS) entry which is preliminary data.</text>
</comment>
<accession>A0A4U1D338</accession>
<name>A0A4U1D338_9BACI</name>
<evidence type="ECO:0000313" key="3">
    <source>
        <dbReference type="Proteomes" id="UP000307756"/>
    </source>
</evidence>
<feature type="transmembrane region" description="Helical" evidence="1">
    <location>
        <begin position="202"/>
        <end position="221"/>
    </location>
</feature>
<reference evidence="2 3" key="1">
    <citation type="journal article" date="2011" name="J. Microbiol.">
        <title>Bacillus kyonggiensis sp. nov., isolated from soil of a lettuce field.</title>
        <authorList>
            <person name="Dong K."/>
            <person name="Lee S."/>
        </authorList>
    </citation>
    <scope>NUCLEOTIDE SEQUENCE [LARGE SCALE GENOMIC DNA]</scope>
    <source>
        <strain evidence="2 3">NB22</strain>
    </source>
</reference>
<keyword evidence="1" id="KW-1133">Transmembrane helix</keyword>
<feature type="transmembrane region" description="Helical" evidence="1">
    <location>
        <begin position="97"/>
        <end position="115"/>
    </location>
</feature>
<keyword evidence="1" id="KW-0812">Transmembrane</keyword>
<protein>
    <submittedName>
        <fullName evidence="2">Uncharacterized protein</fullName>
    </submittedName>
</protein>
<feature type="transmembrane region" description="Helical" evidence="1">
    <location>
        <begin position="159"/>
        <end position="181"/>
    </location>
</feature>
<keyword evidence="3" id="KW-1185">Reference proteome</keyword>
<feature type="transmembrane region" description="Helical" evidence="1">
    <location>
        <begin position="227"/>
        <end position="244"/>
    </location>
</feature>
<evidence type="ECO:0000256" key="1">
    <source>
        <dbReference type="SAM" id="Phobius"/>
    </source>
</evidence>
<feature type="transmembrane region" description="Helical" evidence="1">
    <location>
        <begin position="29"/>
        <end position="50"/>
    </location>
</feature>
<evidence type="ECO:0000313" key="2">
    <source>
        <dbReference type="EMBL" id="TKC16752.1"/>
    </source>
</evidence>
<keyword evidence="1" id="KW-0472">Membrane</keyword>
<proteinExistence type="predicted"/>
<dbReference type="AlphaFoldDB" id="A0A4U1D338"/>
<dbReference type="RefSeq" id="WP_136831160.1">
    <property type="nucleotide sequence ID" value="NZ_SWBM01000002.1"/>
</dbReference>
<dbReference type="Proteomes" id="UP000307756">
    <property type="component" value="Unassembled WGS sequence"/>
</dbReference>
<gene>
    <name evidence="2" type="ORF">FA727_11825</name>
</gene>
<dbReference type="EMBL" id="SWBM01000002">
    <property type="protein sequence ID" value="TKC16752.1"/>
    <property type="molecule type" value="Genomic_DNA"/>
</dbReference>
<sequence length="286" mass="33539">MLYLLTFGIIFIWTVMLLRKKQLSWHSVITAYVIGVLCSDIFEGLFNLILELYKFPTHLSTNPIYENELGIIFSDFLIFPFTLIIFVHYAAKTKHPWNVILPFAIAFIFLELIFLKLGYLEYRKWSILYSSFFFFAGFRFGAFLAPLITNYVPPIPYRVRLFCFSHTILMWTSAIFAMPLLKMYQFRPGWFQDFMTDCRVGELVTGDILGLLITIFIPVISPKLKPLVFACVTIIGIAIALFSYHRGWLIYHDWNHFLTASRYAASIALIMIYDRWELSYKIEKAQ</sequence>
<organism evidence="2 3">
    <name type="scientific">Robertmurraya kyonggiensis</name>
    <dbReference type="NCBI Taxonomy" id="1037680"/>
    <lineage>
        <taxon>Bacteria</taxon>
        <taxon>Bacillati</taxon>
        <taxon>Bacillota</taxon>
        <taxon>Bacilli</taxon>
        <taxon>Bacillales</taxon>
        <taxon>Bacillaceae</taxon>
        <taxon>Robertmurraya</taxon>
    </lineage>
</organism>